<reference evidence="2 4" key="2">
    <citation type="submission" date="2024-07" db="EMBL/GenBank/DDBJ databases">
        <title>Genomic Encyclopedia of Type Strains, Phase V (KMG-V): Genome sequencing to study the core and pangenomes of soil and plant-associated prokaryotes.</title>
        <authorList>
            <person name="Whitman W."/>
        </authorList>
    </citation>
    <scope>NUCLEOTIDE SEQUENCE [LARGE SCALE GENOMIC DNA]</scope>
    <source>
        <strain evidence="2 4">USDA 415</strain>
    </source>
</reference>
<comment type="caution">
    <text evidence="1">The sequence shown here is derived from an EMBL/GenBank/DDBJ whole genome shotgun (WGS) entry which is preliminary data.</text>
</comment>
<evidence type="ECO:0000313" key="3">
    <source>
        <dbReference type="Proteomes" id="UP000673383"/>
    </source>
</evidence>
<dbReference type="RefSeq" id="WP_016841881.1">
    <property type="nucleotide sequence ID" value="NZ_BJNL01000013.1"/>
</dbReference>
<name>A0A1E3EXU6_BRAEL</name>
<dbReference type="Proteomes" id="UP000673383">
    <property type="component" value="Unassembled WGS sequence"/>
</dbReference>
<dbReference type="GeneID" id="92952992"/>
<evidence type="ECO:0000313" key="2">
    <source>
        <dbReference type="EMBL" id="MEY9318969.1"/>
    </source>
</evidence>
<accession>A0A1E3EXU6</accession>
<dbReference type="Proteomes" id="UP001565471">
    <property type="component" value="Unassembled WGS sequence"/>
</dbReference>
<dbReference type="EMBL" id="JAFICZ010000001">
    <property type="protein sequence ID" value="MBP1290937.1"/>
    <property type="molecule type" value="Genomic_DNA"/>
</dbReference>
<organism evidence="1 3">
    <name type="scientific">Bradyrhizobium elkanii</name>
    <dbReference type="NCBI Taxonomy" id="29448"/>
    <lineage>
        <taxon>Bacteria</taxon>
        <taxon>Pseudomonadati</taxon>
        <taxon>Pseudomonadota</taxon>
        <taxon>Alphaproteobacteria</taxon>
        <taxon>Hyphomicrobiales</taxon>
        <taxon>Nitrobacteraceae</taxon>
        <taxon>Bradyrhizobium</taxon>
    </lineage>
</organism>
<sequence length="117" mass="12551">MVRSAVGSFGIWPDLFGLLVGQKPADNGPPILVGLFFEEFSVTTDVVNEAVRDMGAREPEIAPHCQFGGGWDVLSSYAGRFVFREIFASTALIMATLLTIPEAGVLFQIATPPCSCL</sequence>
<keyword evidence="4" id="KW-1185">Reference proteome</keyword>
<gene>
    <name evidence="2" type="ORF">ABIF29_005768</name>
    <name evidence="1" type="ORF">JOH49_000690</name>
</gene>
<evidence type="ECO:0000313" key="1">
    <source>
        <dbReference type="EMBL" id="MBP1290937.1"/>
    </source>
</evidence>
<dbReference type="EMBL" id="JBGBZA010000002">
    <property type="protein sequence ID" value="MEY9318969.1"/>
    <property type="molecule type" value="Genomic_DNA"/>
</dbReference>
<protein>
    <submittedName>
        <fullName evidence="1">Uncharacterized protein</fullName>
    </submittedName>
</protein>
<reference evidence="1" key="1">
    <citation type="submission" date="2021-02" db="EMBL/GenBank/DDBJ databases">
        <title>Genomic Encyclopedia of Type Strains, Phase IV (KMG-V): Genome sequencing to study the core and pangenomes of soil and plant-associated prokaryotes.</title>
        <authorList>
            <person name="Whitman W."/>
        </authorList>
    </citation>
    <scope>NUCLEOTIDE SEQUENCE</scope>
    <source>
        <strain evidence="1">USDA 406</strain>
    </source>
</reference>
<dbReference type="AlphaFoldDB" id="A0A1E3EXU6"/>
<evidence type="ECO:0000313" key="4">
    <source>
        <dbReference type="Proteomes" id="UP001565471"/>
    </source>
</evidence>
<proteinExistence type="predicted"/>